<comment type="cofactor">
    <cofactor evidence="2">
        <name>Zn(2+)</name>
        <dbReference type="ChEBI" id="CHEBI:29105"/>
    </cofactor>
    <text evidence="2">Binds 1 zinc ion per subunit.</text>
</comment>
<comment type="function">
    <text evidence="2">A mycothiol (MSH, N-acetylcysteinyl-glucosaminyl-inositol) S-conjugate amidase, it recycles conjugated MSH to the N-acetyl cysteine conjugate (AcCys S-conjugate, a mercapturic acid) and the MSH precursor. Involved in MSH-dependent detoxification of a number of alkylating agents and antibiotics.</text>
</comment>
<keyword evidence="4" id="KW-1185">Reference proteome</keyword>
<dbReference type="Proteomes" id="UP001596087">
    <property type="component" value="Unassembled WGS sequence"/>
</dbReference>
<dbReference type="PANTHER" id="PTHR12993">
    <property type="entry name" value="N-ACETYLGLUCOSAMINYL-PHOSPHATIDYLINOSITOL DE-N-ACETYLASE-RELATED"/>
    <property type="match status" value="1"/>
</dbReference>
<dbReference type="InterPro" id="IPR017811">
    <property type="entry name" value="Mca"/>
</dbReference>
<dbReference type="PANTHER" id="PTHR12993:SF11">
    <property type="entry name" value="N-ACETYLGLUCOSAMINYL-PHOSPHATIDYLINOSITOL DE-N-ACETYLASE"/>
    <property type="match status" value="1"/>
</dbReference>
<comment type="subunit">
    <text evidence="2">Monomer.</text>
</comment>
<comment type="similarity">
    <text evidence="2">Belongs to the MshB deacetylase family. Mca subfamily.</text>
</comment>
<protein>
    <recommendedName>
        <fullName evidence="2">Mycothiol S-conjugate amidase</fullName>
        <ecNumber evidence="2">3.5.1.115</ecNumber>
    </recommendedName>
</protein>
<keyword evidence="2" id="KW-0378">Hydrolase</keyword>
<feature type="binding site" evidence="2">
    <location>
        <position position="16"/>
    </location>
    <ligand>
        <name>Zn(2+)</name>
        <dbReference type="ChEBI" id="CHEBI:29105"/>
    </ligand>
</feature>
<dbReference type="NCBIfam" id="TIGR03446">
    <property type="entry name" value="mycothiol_Mca"/>
    <property type="match status" value="1"/>
</dbReference>
<dbReference type="Gene3D" id="3.40.50.10320">
    <property type="entry name" value="LmbE-like"/>
    <property type="match status" value="1"/>
</dbReference>
<feature type="binding site" evidence="2">
    <location>
        <position position="146"/>
    </location>
    <ligand>
        <name>Zn(2+)</name>
        <dbReference type="ChEBI" id="CHEBI:29105"/>
    </ligand>
</feature>
<dbReference type="HAMAP" id="MF_01482">
    <property type="entry name" value="Mca"/>
    <property type="match status" value="1"/>
</dbReference>
<keyword evidence="2" id="KW-0479">Metal-binding</keyword>
<comment type="caution">
    <text evidence="3">The sequence shown here is derived from an EMBL/GenBank/DDBJ whole genome shotgun (WGS) entry which is preliminary data.</text>
</comment>
<feature type="binding site" evidence="2">
    <location>
        <position position="19"/>
    </location>
    <ligand>
        <name>Zn(2+)</name>
        <dbReference type="ChEBI" id="CHEBI:29105"/>
    </ligand>
</feature>
<name>A0ABW0BIY6_9ACTN</name>
<evidence type="ECO:0000313" key="3">
    <source>
        <dbReference type="EMBL" id="MFC5177299.1"/>
    </source>
</evidence>
<dbReference type="InterPro" id="IPR024078">
    <property type="entry name" value="LmbE-like_dom_sf"/>
</dbReference>
<dbReference type="EMBL" id="JBHSKD010000011">
    <property type="protein sequence ID" value="MFC5177299.1"/>
    <property type="molecule type" value="Genomic_DNA"/>
</dbReference>
<dbReference type="EC" id="3.5.1.115" evidence="2"/>
<sequence>MPLDRAGLRLMHVHAHPDDESSKGAASTARYVAEGVDVHVATCTGGERGSILNPKMDRPEILANISEVRRQEMERARDILGIRQDWLGFVDSGWPEGDPKPPLPEGCFATIPVEEAAEPLVRLMRSFRPHVVTTYDERGGYPHPDHVMCHKISVLAFEAAGDPERYPDAGEPWQPLKLYYHHSFNRPRMQAIHDAMLAHGLESPWAERLEEWKPEPEWDARITTRVPCSDYFGVRDQALLAHATQIDPDGFWFAVPREIQEQVWPTEDFELVTSHVPSQVPEDDLFAGIPRP</sequence>
<organism evidence="3 4">
    <name type="scientific">Nocardioides taihuensis</name>
    <dbReference type="NCBI Taxonomy" id="1835606"/>
    <lineage>
        <taxon>Bacteria</taxon>
        <taxon>Bacillati</taxon>
        <taxon>Actinomycetota</taxon>
        <taxon>Actinomycetes</taxon>
        <taxon>Propionibacteriales</taxon>
        <taxon>Nocardioidaceae</taxon>
        <taxon>Nocardioides</taxon>
    </lineage>
</organism>
<proteinExistence type="inferred from homology"/>
<reference evidence="4" key="1">
    <citation type="journal article" date="2019" name="Int. J. Syst. Evol. Microbiol.">
        <title>The Global Catalogue of Microorganisms (GCM) 10K type strain sequencing project: providing services to taxonomists for standard genome sequencing and annotation.</title>
        <authorList>
            <consortium name="The Broad Institute Genomics Platform"/>
            <consortium name="The Broad Institute Genome Sequencing Center for Infectious Disease"/>
            <person name="Wu L."/>
            <person name="Ma J."/>
        </authorList>
    </citation>
    <scope>NUCLEOTIDE SEQUENCE [LARGE SCALE GENOMIC DNA]</scope>
    <source>
        <strain evidence="4">DFY41</strain>
    </source>
</reference>
<dbReference type="SUPFAM" id="SSF102588">
    <property type="entry name" value="LmbE-like"/>
    <property type="match status" value="1"/>
</dbReference>
<gene>
    <name evidence="2 3" type="primary">mca</name>
    <name evidence="3" type="ORF">ACFPGP_11490</name>
</gene>
<accession>A0ABW0BIY6</accession>
<keyword evidence="1 2" id="KW-0862">Zinc</keyword>
<comment type="catalytic activity">
    <reaction evidence="2">
        <text>mycothiol S-conjugate + H2O = an N-acetyl-L-cysteine-S-conjugate + 1D-myo-inositol 2-amino-2-deoxy-alpha-D-glucopyranoside</text>
        <dbReference type="Rhea" id="RHEA:36543"/>
        <dbReference type="ChEBI" id="CHEBI:15377"/>
        <dbReference type="ChEBI" id="CHEBI:58718"/>
        <dbReference type="ChEBI" id="CHEBI:58886"/>
        <dbReference type="ChEBI" id="CHEBI:59633"/>
        <dbReference type="EC" id="3.5.1.115"/>
    </reaction>
</comment>
<dbReference type="Pfam" id="PF02585">
    <property type="entry name" value="PIG-L"/>
    <property type="match status" value="1"/>
</dbReference>
<evidence type="ECO:0000256" key="2">
    <source>
        <dbReference type="HAMAP-Rule" id="MF_01482"/>
    </source>
</evidence>
<evidence type="ECO:0000313" key="4">
    <source>
        <dbReference type="Proteomes" id="UP001596087"/>
    </source>
</evidence>
<evidence type="ECO:0000256" key="1">
    <source>
        <dbReference type="ARBA" id="ARBA00022833"/>
    </source>
</evidence>
<dbReference type="InterPro" id="IPR003737">
    <property type="entry name" value="GlcNAc_PI_deacetylase-related"/>
</dbReference>
<dbReference type="RefSeq" id="WP_378590206.1">
    <property type="nucleotide sequence ID" value="NZ_JBHSKD010000011.1"/>
</dbReference>